<reference evidence="23" key="1">
    <citation type="submission" date="2022-01" db="EMBL/GenBank/DDBJ databases">
        <authorList>
            <person name="Braso-Vives M."/>
        </authorList>
    </citation>
    <scope>NUCLEOTIDE SEQUENCE</scope>
</reference>
<dbReference type="Proteomes" id="UP000838412">
    <property type="component" value="Chromosome 4"/>
</dbReference>
<comment type="catalytic activity">
    <reaction evidence="21">
        <text>N,N-dimethylaniline + NADPH + O2 + H(+) = N,N-dimethylaniline N-oxide + NADP(+) + H2O</text>
        <dbReference type="Rhea" id="RHEA:24468"/>
        <dbReference type="ChEBI" id="CHEBI:15377"/>
        <dbReference type="ChEBI" id="CHEBI:15378"/>
        <dbReference type="ChEBI" id="CHEBI:15379"/>
        <dbReference type="ChEBI" id="CHEBI:16269"/>
        <dbReference type="ChEBI" id="CHEBI:17735"/>
        <dbReference type="ChEBI" id="CHEBI:57783"/>
        <dbReference type="ChEBI" id="CHEBI:58349"/>
        <dbReference type="EC" id="1.14.13.8"/>
    </reaction>
    <physiologicalReaction direction="left-to-right" evidence="21">
        <dbReference type="Rhea" id="RHEA:24469"/>
    </physiologicalReaction>
</comment>
<evidence type="ECO:0000259" key="22">
    <source>
        <dbReference type="PROSITE" id="PS50011"/>
    </source>
</evidence>
<comment type="catalytic activity">
    <reaction evidence="20">
        <text>trimethylamine + NADPH + O2 = trimethylamine N-oxide + NADP(+) + H2O</text>
        <dbReference type="Rhea" id="RHEA:31979"/>
        <dbReference type="ChEBI" id="CHEBI:15377"/>
        <dbReference type="ChEBI" id="CHEBI:15379"/>
        <dbReference type="ChEBI" id="CHEBI:15724"/>
        <dbReference type="ChEBI" id="CHEBI:57783"/>
        <dbReference type="ChEBI" id="CHEBI:58349"/>
        <dbReference type="ChEBI" id="CHEBI:58389"/>
        <dbReference type="EC" id="1.14.13.148"/>
    </reaction>
    <physiologicalReaction direction="left-to-right" evidence="20">
        <dbReference type="Rhea" id="RHEA:31980"/>
    </physiologicalReaction>
</comment>
<name>A0A8K0ER72_BRALA</name>
<evidence type="ECO:0000313" key="24">
    <source>
        <dbReference type="Proteomes" id="UP000838412"/>
    </source>
</evidence>
<dbReference type="Pfam" id="PF00743">
    <property type="entry name" value="FMO-like"/>
    <property type="match status" value="1"/>
</dbReference>
<dbReference type="InterPro" id="IPR045063">
    <property type="entry name" value="Dynamin_N"/>
</dbReference>
<keyword evidence="9" id="KW-0560">Oxidoreductase</keyword>
<evidence type="ECO:0000256" key="13">
    <source>
        <dbReference type="ARBA" id="ARBA00034528"/>
    </source>
</evidence>
<dbReference type="GO" id="GO:0005524">
    <property type="term" value="F:ATP binding"/>
    <property type="evidence" value="ECO:0007669"/>
    <property type="project" value="InterPro"/>
</dbReference>
<evidence type="ECO:0000256" key="16">
    <source>
        <dbReference type="ARBA" id="ARBA00034561"/>
    </source>
</evidence>
<keyword evidence="7" id="KW-0521">NADP</keyword>
<dbReference type="Gene3D" id="3.40.50.300">
    <property type="entry name" value="P-loop containing nucleotide triphosphate hydrolases"/>
    <property type="match status" value="1"/>
</dbReference>
<keyword evidence="4" id="KW-0812">Transmembrane</keyword>
<protein>
    <recommendedName>
        <fullName evidence="14">Flavin-containing monooxygenase 1</fullName>
        <ecNumber evidence="13">1.14.13.148</ecNumber>
    </recommendedName>
    <alternativeName>
        <fullName evidence="16">Dimethylaniline monooxygenase [N-oxide-forming] 1</fullName>
    </alternativeName>
    <alternativeName>
        <fullName evidence="12">Dimethylaniline oxidase 1</fullName>
    </alternativeName>
    <alternativeName>
        <fullName evidence="15">Trimethylamine monooxygenase</fullName>
    </alternativeName>
</protein>
<evidence type="ECO:0000256" key="19">
    <source>
        <dbReference type="ARBA" id="ARBA00048041"/>
    </source>
</evidence>
<dbReference type="SUPFAM" id="SSF56112">
    <property type="entry name" value="Protein kinase-like (PK-like)"/>
    <property type="match status" value="1"/>
</dbReference>
<dbReference type="Pfam" id="PF00069">
    <property type="entry name" value="Pkinase"/>
    <property type="match status" value="1"/>
</dbReference>
<evidence type="ECO:0000256" key="10">
    <source>
        <dbReference type="ARBA" id="ARBA00023033"/>
    </source>
</evidence>
<feature type="domain" description="Protein kinase" evidence="22">
    <location>
        <begin position="728"/>
        <end position="994"/>
    </location>
</feature>
<keyword evidence="24" id="KW-1185">Reference proteome</keyword>
<comment type="function">
    <text evidence="17">Broad spectrum monooxygenase that catalyzes the oxygenation of a wide variety of nitrogen- and sulfur-containing compounds including xenobiotics. Catalyzes the S-oxygenation of hypotaurine to produce taurine, an organic osmolyte involved in cell volume regulation as well as a variety of cytoprotective and developmental processes. In vitro, catalyzes the N-oxygenation of trimethylamine (TMA) to produce trimethylamine N-oxide (TMAO) and could therefore participate to the detoxification of this compound that is generated by the action of gut microbiota from dietary precursors such as choline, choline containing compounds, betaine or L-carnitine.</text>
</comment>
<dbReference type="PANTHER" id="PTHR26392:SF92">
    <property type="entry name" value="PROTEIN KINASE DOMAIN-CONTAINING PROTEIN"/>
    <property type="match status" value="1"/>
</dbReference>
<dbReference type="GO" id="GO:0004499">
    <property type="term" value="F:N,N-dimethylaniline monooxygenase activity"/>
    <property type="evidence" value="ECO:0007669"/>
    <property type="project" value="InterPro"/>
</dbReference>
<accession>A0A8K0ER72</accession>
<dbReference type="Pfam" id="PF00350">
    <property type="entry name" value="Dynamin_N"/>
    <property type="match status" value="1"/>
</dbReference>
<dbReference type="SMART" id="SM00220">
    <property type="entry name" value="S_TKc"/>
    <property type="match status" value="1"/>
</dbReference>
<dbReference type="Gene3D" id="3.30.200.20">
    <property type="entry name" value="Phosphorylase Kinase, domain 1"/>
    <property type="match status" value="1"/>
</dbReference>
<dbReference type="GO" id="GO:0050661">
    <property type="term" value="F:NADP binding"/>
    <property type="evidence" value="ECO:0007669"/>
    <property type="project" value="InterPro"/>
</dbReference>
<evidence type="ECO:0000256" key="14">
    <source>
        <dbReference type="ARBA" id="ARBA00034536"/>
    </source>
</evidence>
<gene>
    <name evidence="23" type="primary">FMO2</name>
    <name evidence="23" type="ORF">BLAG_LOCUS17864</name>
</gene>
<evidence type="ECO:0000256" key="11">
    <source>
        <dbReference type="ARBA" id="ARBA00023136"/>
    </source>
</evidence>
<evidence type="ECO:0000256" key="12">
    <source>
        <dbReference type="ARBA" id="ARBA00029725"/>
    </source>
</evidence>
<dbReference type="PRINTS" id="PR00370">
    <property type="entry name" value="FMOXYGENASE"/>
</dbReference>
<evidence type="ECO:0000256" key="1">
    <source>
        <dbReference type="ARBA" id="ARBA00001974"/>
    </source>
</evidence>
<dbReference type="InterPro" id="IPR036188">
    <property type="entry name" value="FAD/NAD-bd_sf"/>
</dbReference>
<comment type="cofactor">
    <cofactor evidence="1">
        <name>FAD</name>
        <dbReference type="ChEBI" id="CHEBI:57692"/>
    </cofactor>
</comment>
<evidence type="ECO:0000256" key="21">
    <source>
        <dbReference type="ARBA" id="ARBA00049443"/>
    </source>
</evidence>
<evidence type="ECO:0000256" key="4">
    <source>
        <dbReference type="ARBA" id="ARBA00022692"/>
    </source>
</evidence>
<dbReference type="GO" id="GO:0034899">
    <property type="term" value="F:trimethylamine monooxygenase activity"/>
    <property type="evidence" value="ECO:0007669"/>
    <property type="project" value="UniProtKB-EC"/>
</dbReference>
<evidence type="ECO:0000256" key="7">
    <source>
        <dbReference type="ARBA" id="ARBA00022857"/>
    </source>
</evidence>
<evidence type="ECO:0000256" key="20">
    <source>
        <dbReference type="ARBA" id="ARBA00048088"/>
    </source>
</evidence>
<dbReference type="InterPro" id="IPR027417">
    <property type="entry name" value="P-loop_NTPase"/>
</dbReference>
<dbReference type="FunFam" id="3.50.50.60:FF:000159">
    <property type="entry name" value="Dimethylaniline monooxygenase [N-oxide-forming]"/>
    <property type="match status" value="1"/>
</dbReference>
<keyword evidence="11" id="KW-0472">Membrane</keyword>
<evidence type="ECO:0000256" key="3">
    <source>
        <dbReference type="ARBA" id="ARBA00022630"/>
    </source>
</evidence>
<evidence type="ECO:0000256" key="5">
    <source>
        <dbReference type="ARBA" id="ARBA00022824"/>
    </source>
</evidence>
<dbReference type="Gene3D" id="1.10.510.10">
    <property type="entry name" value="Transferase(Phosphotransferase) domain 1"/>
    <property type="match status" value="1"/>
</dbReference>
<keyword evidence="5" id="KW-0256">Endoplasmic reticulum</keyword>
<proteinExistence type="predicted"/>
<dbReference type="PROSITE" id="PS50011">
    <property type="entry name" value="PROTEIN_KINASE_DOM"/>
    <property type="match status" value="1"/>
</dbReference>
<evidence type="ECO:0000256" key="9">
    <source>
        <dbReference type="ARBA" id="ARBA00023002"/>
    </source>
</evidence>
<dbReference type="Gene3D" id="3.50.50.60">
    <property type="entry name" value="FAD/NAD(P)-binding domain"/>
    <property type="match status" value="1"/>
</dbReference>
<evidence type="ECO:0000256" key="18">
    <source>
        <dbReference type="ARBA" id="ARBA00047338"/>
    </source>
</evidence>
<evidence type="ECO:0000313" key="23">
    <source>
        <dbReference type="EMBL" id="CAH1263052.1"/>
    </source>
</evidence>
<dbReference type="SUPFAM" id="SSF52540">
    <property type="entry name" value="P-loop containing nucleoside triphosphate hydrolases"/>
    <property type="match status" value="1"/>
</dbReference>
<evidence type="ECO:0000256" key="2">
    <source>
        <dbReference type="ARBA" id="ARBA00004389"/>
    </source>
</evidence>
<dbReference type="PANTHER" id="PTHR26392">
    <property type="entry name" value="MITOGEN-ACTIVATED PROTEIN KINASE KINASE KINASE 7-RELATED"/>
    <property type="match status" value="1"/>
</dbReference>
<organism evidence="23 24">
    <name type="scientific">Branchiostoma lanceolatum</name>
    <name type="common">Common lancelet</name>
    <name type="synonym">Amphioxus lanceolatum</name>
    <dbReference type="NCBI Taxonomy" id="7740"/>
    <lineage>
        <taxon>Eukaryota</taxon>
        <taxon>Metazoa</taxon>
        <taxon>Chordata</taxon>
        <taxon>Cephalochordata</taxon>
        <taxon>Leptocardii</taxon>
        <taxon>Amphioxiformes</taxon>
        <taxon>Branchiostomatidae</taxon>
        <taxon>Branchiostoma</taxon>
    </lineage>
</organism>
<dbReference type="SUPFAM" id="SSF51905">
    <property type="entry name" value="FAD/NAD(P)-binding domain"/>
    <property type="match status" value="2"/>
</dbReference>
<keyword evidence="3" id="KW-0285">Flavoprotein</keyword>
<dbReference type="InterPro" id="IPR000719">
    <property type="entry name" value="Prot_kinase_dom"/>
</dbReference>
<dbReference type="PROSITE" id="PS00108">
    <property type="entry name" value="PROTEIN_KINASE_ST"/>
    <property type="match status" value="1"/>
</dbReference>
<dbReference type="EMBL" id="OV696689">
    <property type="protein sequence ID" value="CAH1263052.1"/>
    <property type="molecule type" value="Genomic_DNA"/>
</dbReference>
<evidence type="ECO:0000256" key="15">
    <source>
        <dbReference type="ARBA" id="ARBA00034554"/>
    </source>
</evidence>
<dbReference type="PRINTS" id="PR01121">
    <property type="entry name" value="FMOXYGENASE1"/>
</dbReference>
<dbReference type="InterPro" id="IPR020946">
    <property type="entry name" value="Flavin_mOase-like"/>
</dbReference>
<keyword evidence="6" id="KW-0274">FAD</keyword>
<dbReference type="GO" id="GO:0005789">
    <property type="term" value="C:endoplasmic reticulum membrane"/>
    <property type="evidence" value="ECO:0007669"/>
    <property type="project" value="UniProtKB-SubCell"/>
</dbReference>
<comment type="catalytic activity">
    <reaction evidence="19">
        <text>hypotaurine + NADPH + O2 + H(+) = taurine + NADP(+) + H2O</text>
        <dbReference type="Rhea" id="RHEA:69819"/>
        <dbReference type="ChEBI" id="CHEBI:15377"/>
        <dbReference type="ChEBI" id="CHEBI:15378"/>
        <dbReference type="ChEBI" id="CHEBI:15379"/>
        <dbReference type="ChEBI" id="CHEBI:57783"/>
        <dbReference type="ChEBI" id="CHEBI:57853"/>
        <dbReference type="ChEBI" id="CHEBI:58349"/>
        <dbReference type="ChEBI" id="CHEBI:507393"/>
        <dbReference type="EC" id="1.14.13.8"/>
    </reaction>
    <physiologicalReaction direction="left-to-right" evidence="19">
        <dbReference type="Rhea" id="RHEA:69820"/>
    </physiologicalReaction>
</comment>
<dbReference type="EC" id="1.14.13.148" evidence="13"/>
<comment type="catalytic activity">
    <reaction evidence="18">
        <text>hypotaurine + NADH + O2 + H(+) = taurine + NAD(+) + H2O</text>
        <dbReference type="Rhea" id="RHEA:74111"/>
        <dbReference type="ChEBI" id="CHEBI:15377"/>
        <dbReference type="ChEBI" id="CHEBI:15378"/>
        <dbReference type="ChEBI" id="CHEBI:15379"/>
        <dbReference type="ChEBI" id="CHEBI:57540"/>
        <dbReference type="ChEBI" id="CHEBI:57853"/>
        <dbReference type="ChEBI" id="CHEBI:57945"/>
        <dbReference type="ChEBI" id="CHEBI:507393"/>
        <dbReference type="EC" id="1.14.13.8"/>
    </reaction>
    <physiologicalReaction direction="left-to-right" evidence="18">
        <dbReference type="Rhea" id="RHEA:74112"/>
    </physiologicalReaction>
</comment>
<keyword evidence="10" id="KW-0503">Monooxygenase</keyword>
<dbReference type="OrthoDB" id="9988522at2759"/>
<comment type="subcellular location">
    <subcellularLocation>
        <location evidence="2">Endoplasmic reticulum membrane</location>
        <topology evidence="2">Single-pass membrane protein</topology>
    </subcellularLocation>
</comment>
<dbReference type="InterPro" id="IPR000960">
    <property type="entry name" value="Flavin_mOase"/>
</dbReference>
<evidence type="ECO:0000256" key="6">
    <source>
        <dbReference type="ARBA" id="ARBA00022827"/>
    </source>
</evidence>
<evidence type="ECO:0000256" key="17">
    <source>
        <dbReference type="ARBA" id="ARBA00045957"/>
    </source>
</evidence>
<keyword evidence="8" id="KW-1133">Transmembrane helix</keyword>
<evidence type="ECO:0000256" key="8">
    <source>
        <dbReference type="ARBA" id="ARBA00022989"/>
    </source>
</evidence>
<sequence>MASFISNELTEDKIYQIRVLLEACDLLEHFVVEADDVETVEDAQICLLKKLASQPGAKTWTPEMVPSVVSEVIRKDRARREELVDFYRRTIQYTDSLHESARGQLDANFPGFHAQMSEKMGRLADDSCHIVVAGETSAGKSSLLNLILGEDLLPQSFLSSTSVICELKYGDREKVLAYKWGVSEPEEEVLSSDKGSRLQQLAKYVHQREGRDSRAHPYSRIELFLTIPLLKGGITIVDTPGVGENEKLSNMVKSYLPTAFGFIYVINSGNAGGVQLDRLGNLLLSLKTDADTPPLFDAKSAIFVCNKWDLVHRGEAGDVWDDTVGKLWNFWTNLDQSQVFRFSVQQASTAWNEAGYITGDFAELLDGFKRLLPISLRSKVELSYRWLSGILQRSSFHLRVMLGNIIDNELPAIEEKERAIQKRLTKLREVAASKESAVTRHLEERTDKAVEDLRAYLTSAAVREWLQNWDEDELPDDANWNVLEYKMKKNVEDRIKQLVYRWDQEQDSFNVLRAEMLEKFKTDFSIVEDDILQIERSMVTPLHTTQQQLGTSACWNREEDVQNSMFTIPTLTTGQKWALGAAAPVVIPLGVIVGMLALPATGLMAIAQRMNDNSRLQRYRADKKAYMTSLAHEMLQSFASRDNVHEIVKGKVESIFQYVSQLFSTIPILIKSDERLIREVYSIAKQEKIDLVMQHHEPSLATCEELSGELDCFYLTNVRDYDIPFDELLEREHIAGGSSGEVYRAELGGKPVALKLIRNSLYGTNASEVMQEERILRSLDHENLVGFYGTSYWAHHEKVIFVMELCQDNLKEFLIDNTERNPGRQGKNPPARQAAFTCVHPLTLQLASALCYIHSKGLVHRDLKPENILITSDKVIKLADVGLTKQADDVTGTLCGTPPYIAPEVLQEKRYGKPSDMYSFGILLWEMWYGEETTHAAHFTIHRVGEFADELVGGHRPDPKKDYPAPGGWREVMTSCWDTDPTKRPTAEQCEKTLRAVTSMGSKRVAIIGAGVSGLTSIKACLEEGLQPVCFEQHEDLGGVWYYSDDVRPNQGAAMYRSLVTNSSKEMMSFSDFPFPKDTPPYLPYHRVHTYLQDYAQHFDLKKYIRFGTQVSRIEKTEDFDETGRWEVRTVQTGHSDGEQKEIFDAIMVCNGVFARPYVPDVPGLSDFAGVTMHSQEYRTAQQFTGKKVVVVGAGNSAGDVAAEIAQVASQVYLSLRDGAWVLPRLAQAGVPRDMMLRRVLMGMPEVIVNKIIKGEANARVCHDNYGLTCPADPLKHSVMANDEIGFRLATGQVLTKPQLSRFTQHAARFADGSTVDGLDAVVFATGFNLVFNFSDKSILPNNAEDLSLYKLVFPAELTKPTLSVIGCLSTIGAHPPIYELQARWAVRVFLGLNKLPDKETMLKRIRSDKQELKQRFGYVKLQMMNVPYRDDIAEEIGVKPSFWKLLPRDPKLAFLCYFGPAFSVQYRLLGPHPWSGAAGHAKSALTNTLYPFRSPALDKEQSGLSLAKVVKFLLLLAVLMVVFNHFM</sequence>
<dbReference type="InterPro" id="IPR002253">
    <property type="entry name" value="Flavin_mOase_1"/>
</dbReference>
<dbReference type="InterPro" id="IPR008271">
    <property type="entry name" value="Ser/Thr_kinase_AS"/>
</dbReference>
<dbReference type="InterPro" id="IPR011009">
    <property type="entry name" value="Kinase-like_dom_sf"/>
</dbReference>
<dbReference type="GO" id="GO:0004672">
    <property type="term" value="F:protein kinase activity"/>
    <property type="evidence" value="ECO:0007669"/>
    <property type="project" value="InterPro"/>
</dbReference>
<dbReference type="GO" id="GO:0050660">
    <property type="term" value="F:flavin adenine dinucleotide binding"/>
    <property type="evidence" value="ECO:0007669"/>
    <property type="project" value="InterPro"/>
</dbReference>